<gene>
    <name evidence="2" type="primary">rhno1</name>
</gene>
<dbReference type="FunCoup" id="A0A674CNN8">
    <property type="interactions" value="1727"/>
</dbReference>
<dbReference type="GO" id="GO:0071479">
    <property type="term" value="P:cellular response to ionizing radiation"/>
    <property type="evidence" value="ECO:0007669"/>
    <property type="project" value="InterPro"/>
</dbReference>
<dbReference type="InterPro" id="IPR029293">
    <property type="entry name" value="RHNO1"/>
</dbReference>
<keyword evidence="3" id="KW-1185">Reference proteome</keyword>
<accession>A0A674CNN8</accession>
<dbReference type="OMA" id="FGANGCK"/>
<proteinExistence type="predicted"/>
<organism evidence="2 3">
    <name type="scientific">Salmo trutta</name>
    <name type="common">Brown trout</name>
    <dbReference type="NCBI Taxonomy" id="8032"/>
    <lineage>
        <taxon>Eukaryota</taxon>
        <taxon>Metazoa</taxon>
        <taxon>Chordata</taxon>
        <taxon>Craniata</taxon>
        <taxon>Vertebrata</taxon>
        <taxon>Euteleostomi</taxon>
        <taxon>Actinopterygii</taxon>
        <taxon>Neopterygii</taxon>
        <taxon>Teleostei</taxon>
        <taxon>Protacanthopterygii</taxon>
        <taxon>Salmoniformes</taxon>
        <taxon>Salmonidae</taxon>
        <taxon>Salmoninae</taxon>
        <taxon>Salmo</taxon>
    </lineage>
</organism>
<dbReference type="Proteomes" id="UP000472277">
    <property type="component" value="Chromosome 8"/>
</dbReference>
<dbReference type="PANTHER" id="PTHR35541:SF1">
    <property type="entry name" value="RAD9, HUS1, RAD1-INTERACTING NUCLEAR ORPHAN PROTEIN 1"/>
    <property type="match status" value="1"/>
</dbReference>
<dbReference type="Pfam" id="PF15319">
    <property type="entry name" value="RHINO"/>
    <property type="match status" value="1"/>
</dbReference>
<dbReference type="GO" id="GO:0000725">
    <property type="term" value="P:recombinational repair"/>
    <property type="evidence" value="ECO:0007669"/>
    <property type="project" value="TreeGrafter"/>
</dbReference>
<dbReference type="PANTHER" id="PTHR35541">
    <property type="entry name" value="RAD9, HUS1, RAD1-INTERACTING NUCLEAR ORPHAN PROTEIN 1"/>
    <property type="match status" value="1"/>
</dbReference>
<name>A0A674CNN8_SALTR</name>
<evidence type="ECO:0000313" key="3">
    <source>
        <dbReference type="Proteomes" id="UP000472277"/>
    </source>
</evidence>
<dbReference type="GO" id="GO:0000077">
    <property type="term" value="P:DNA damage checkpoint signaling"/>
    <property type="evidence" value="ECO:0007669"/>
    <property type="project" value="InterPro"/>
</dbReference>
<feature type="region of interest" description="Disordered" evidence="1">
    <location>
        <begin position="211"/>
        <end position="240"/>
    </location>
</feature>
<feature type="compositionally biased region" description="Polar residues" evidence="1">
    <location>
        <begin position="156"/>
        <end position="173"/>
    </location>
</feature>
<protein>
    <submittedName>
        <fullName evidence="2">RAD9-HUS1-RAD1 interacting nuclear orphan 1</fullName>
    </submittedName>
</protein>
<dbReference type="Ensembl" id="ENSSTUT00000090795.1">
    <property type="protein sequence ID" value="ENSSTUP00000085360.1"/>
    <property type="gene ID" value="ENSSTUG00000037534.1"/>
</dbReference>
<evidence type="ECO:0000256" key="1">
    <source>
        <dbReference type="SAM" id="MobiDB-lite"/>
    </source>
</evidence>
<dbReference type="GO" id="GO:0005694">
    <property type="term" value="C:chromosome"/>
    <property type="evidence" value="ECO:0007669"/>
    <property type="project" value="TreeGrafter"/>
</dbReference>
<reference evidence="2" key="1">
    <citation type="submission" date="2025-08" db="UniProtKB">
        <authorList>
            <consortium name="Ensembl"/>
        </authorList>
    </citation>
    <scope>IDENTIFICATION</scope>
</reference>
<evidence type="ECO:0000313" key="2">
    <source>
        <dbReference type="Ensembl" id="ENSSTUP00000085360.1"/>
    </source>
</evidence>
<dbReference type="GO" id="GO:0005634">
    <property type="term" value="C:nucleus"/>
    <property type="evidence" value="ECO:0007669"/>
    <property type="project" value="InterPro"/>
</dbReference>
<reference evidence="2" key="2">
    <citation type="submission" date="2025-09" db="UniProtKB">
        <authorList>
            <consortium name="Ensembl"/>
        </authorList>
    </citation>
    <scope>IDENTIFICATION</scope>
</reference>
<sequence length="317" mass="35162">MPRKTRKKSLPKSQKPSLLFFEPPLDDARYHNVPHQVRGALNPKSFLVEERQQNSCTACSSWVSPQFDQLPSPAPRRRRGRKKCLSATSILDRSSHLSRKGSVCKFQALSFQRRSTAQPLHQKHARRKKAVESVLGAHEEQQGLQVHKVGSLSTGYLSNQDETETPTQITSLRKGTAERRRLSEVTPEDAASTTSRCVGVLRTSAANVARHGKSTASCSARTPASATHHTPGTDNLFSPPDVETPEIHHDGSSSFLRLLLPASQPMTPPHTVTSEILATDTPERDYGVKVTWRRRKGLMRLLRDQGYLSSAEAPINI</sequence>
<dbReference type="GeneTree" id="ENSGT00730000112347"/>
<feature type="compositionally biased region" description="Polar residues" evidence="1">
    <location>
        <begin position="214"/>
        <end position="236"/>
    </location>
</feature>
<feature type="region of interest" description="Disordered" evidence="1">
    <location>
        <begin position="156"/>
        <end position="190"/>
    </location>
</feature>
<dbReference type="OrthoDB" id="9942438at2759"/>
<dbReference type="AlphaFoldDB" id="A0A674CNN8"/>
<dbReference type="InParanoid" id="A0A674CNN8"/>